<evidence type="ECO:0000256" key="7">
    <source>
        <dbReference type="ARBA" id="ARBA00023136"/>
    </source>
</evidence>
<dbReference type="Pfam" id="PF04101">
    <property type="entry name" value="Glyco_tran_28_C"/>
    <property type="match status" value="1"/>
</dbReference>
<feature type="binding site" evidence="10">
    <location>
        <begin position="18"/>
        <end position="20"/>
    </location>
    <ligand>
        <name>UDP-N-acetyl-alpha-D-glucosamine</name>
        <dbReference type="ChEBI" id="CHEBI:57705"/>
    </ligand>
</feature>
<dbReference type="GO" id="GO:0071555">
    <property type="term" value="P:cell wall organization"/>
    <property type="evidence" value="ECO:0007669"/>
    <property type="project" value="UniProtKB-KW"/>
</dbReference>
<dbReference type="AlphaFoldDB" id="A0A143WRJ7"/>
<dbReference type="GO" id="GO:0051301">
    <property type="term" value="P:cell division"/>
    <property type="evidence" value="ECO:0007669"/>
    <property type="project" value="UniProtKB-KW"/>
</dbReference>
<dbReference type="Pfam" id="PF03033">
    <property type="entry name" value="Glyco_transf_28"/>
    <property type="match status" value="1"/>
</dbReference>
<dbReference type="GO" id="GO:0005886">
    <property type="term" value="C:plasma membrane"/>
    <property type="evidence" value="ECO:0007669"/>
    <property type="project" value="UniProtKB-SubCell"/>
</dbReference>
<feature type="binding site" evidence="10">
    <location>
        <begin position="266"/>
        <end position="271"/>
    </location>
    <ligand>
        <name>UDP-N-acetyl-alpha-D-glucosamine</name>
        <dbReference type="ChEBI" id="CHEBI:57705"/>
    </ligand>
</feature>
<evidence type="ECO:0000256" key="10">
    <source>
        <dbReference type="HAMAP-Rule" id="MF_00033"/>
    </source>
</evidence>
<feature type="domain" description="Glycosyl transferase family 28 C-terminal" evidence="12">
    <location>
        <begin position="188"/>
        <end position="345"/>
    </location>
</feature>
<feature type="domain" description="Glycosyltransferase family 28 N-terminal" evidence="11">
    <location>
        <begin position="12"/>
        <end position="148"/>
    </location>
</feature>
<dbReference type="Gene3D" id="3.40.50.2000">
    <property type="entry name" value="Glycogen Phosphorylase B"/>
    <property type="match status" value="2"/>
</dbReference>
<comment type="similarity">
    <text evidence="10">Belongs to the glycosyltransferase 28 family. MurG subfamily.</text>
</comment>
<protein>
    <recommendedName>
        <fullName evidence="10">UDP-N-acetylglucosamine--N-acetylmuramyl-(pentapeptide) pyrophosphoryl-undecaprenol N-acetylglucosamine transferase</fullName>
        <ecNumber evidence="10">2.4.1.227</ecNumber>
    </recommendedName>
    <alternativeName>
        <fullName evidence="10">Undecaprenyl-PP-MurNAc-pentapeptide-UDPGlcNAc GlcNAc transferase</fullName>
    </alternativeName>
</protein>
<evidence type="ECO:0000256" key="6">
    <source>
        <dbReference type="ARBA" id="ARBA00022984"/>
    </source>
</evidence>
<dbReference type="EC" id="2.4.1.227" evidence="10"/>
<evidence type="ECO:0000256" key="2">
    <source>
        <dbReference type="ARBA" id="ARBA00022618"/>
    </source>
</evidence>
<evidence type="ECO:0000256" key="8">
    <source>
        <dbReference type="ARBA" id="ARBA00023306"/>
    </source>
</evidence>
<dbReference type="SUPFAM" id="SSF53756">
    <property type="entry name" value="UDP-Glycosyltransferase/glycogen phosphorylase"/>
    <property type="match status" value="1"/>
</dbReference>
<gene>
    <name evidence="10 13" type="primary">murG</name>
    <name evidence="13" type="ORF">FVIR_GE00490</name>
</gene>
<keyword evidence="5 10" id="KW-0133">Cell shape</keyword>
<feature type="binding site" evidence="10">
    <location>
        <position position="166"/>
    </location>
    <ligand>
        <name>UDP-N-acetyl-alpha-D-glucosamine</name>
        <dbReference type="ChEBI" id="CHEBI:57705"/>
    </ligand>
</feature>
<evidence type="ECO:0000256" key="5">
    <source>
        <dbReference type="ARBA" id="ARBA00022960"/>
    </source>
</evidence>
<dbReference type="GO" id="GO:0050511">
    <property type="term" value="F:undecaprenyldiphospho-muramoylpentapeptide beta-N-acetylglucosaminyltransferase activity"/>
    <property type="evidence" value="ECO:0007669"/>
    <property type="project" value="UniProtKB-UniRule"/>
</dbReference>
<evidence type="ECO:0000256" key="4">
    <source>
        <dbReference type="ARBA" id="ARBA00022679"/>
    </source>
</evidence>
<keyword evidence="8 10" id="KW-0131">Cell cycle</keyword>
<comment type="subcellular location">
    <subcellularLocation>
        <location evidence="10">Cell membrane</location>
        <topology evidence="10">Peripheral membrane protein</topology>
        <orientation evidence="10">Cytoplasmic side</orientation>
    </subcellularLocation>
</comment>
<sequence length="358" mass="39751">MVAMITKTKRLMVIAGGTGGHVFPGLVVAHRLIAQRWEVRWLGTANRIESDLVPQHGIDINFVNISGFRGKELKTKLLVPVRICRALYQARQIMHMWRPDIVLGMGGYVSGPGCLAAWSLGIPVILHEQNSIAGLTNRFLSKISNKVLQAFPGTFPHANLVGNPIRDAIISLPEPETRFRDRTGPIRVLIIGGSQGAKILNQIMPEVAGRLADTLTLWHQVGKGALEEVNQDYKKNGVRQHKVLEFIDDMASAYAWADIVICRAGALTVSEISTVGLPALFVPFMHKDRQQYWNARRLEQVGAAKIIEQPAFNVDQVSNILSSWDRPTLLTMAKHARMVAIPDATERIIQEIMAMVRI</sequence>
<keyword evidence="14" id="KW-1185">Reference proteome</keyword>
<evidence type="ECO:0000256" key="3">
    <source>
        <dbReference type="ARBA" id="ARBA00022676"/>
    </source>
</evidence>
<evidence type="ECO:0000259" key="11">
    <source>
        <dbReference type="Pfam" id="PF03033"/>
    </source>
</evidence>
<keyword evidence="7 10" id="KW-0472">Membrane</keyword>
<name>A0A143WRJ7_9ENTR</name>
<organism evidence="13 14">
    <name type="scientific">Candidatus Gullanella endobia</name>
    <dbReference type="NCBI Taxonomy" id="1070130"/>
    <lineage>
        <taxon>Bacteria</taxon>
        <taxon>Pseudomonadati</taxon>
        <taxon>Pseudomonadota</taxon>
        <taxon>Gammaproteobacteria</taxon>
        <taxon>Enterobacterales</taxon>
        <taxon>Enterobacteriaceae</taxon>
        <taxon>Candidatus Gullanella</taxon>
    </lineage>
</organism>
<dbReference type="GO" id="GO:0005975">
    <property type="term" value="P:carbohydrate metabolic process"/>
    <property type="evidence" value="ECO:0007669"/>
    <property type="project" value="InterPro"/>
</dbReference>
<accession>A0A143WRJ7</accession>
<dbReference type="UniPathway" id="UPA00219"/>
<dbReference type="InterPro" id="IPR006009">
    <property type="entry name" value="GlcNAc_MurG"/>
</dbReference>
<dbReference type="PANTHER" id="PTHR21015">
    <property type="entry name" value="UDP-N-ACETYLGLUCOSAMINE--N-ACETYLMURAMYL-(PENTAPEPTIDE) PYROPHOSPHORYL-UNDECAPRENOL N-ACETYLGLUCOSAMINE TRANSFERASE 1"/>
    <property type="match status" value="1"/>
</dbReference>
<keyword evidence="4 10" id="KW-0808">Transferase</keyword>
<dbReference type="Proteomes" id="UP000095665">
    <property type="component" value="Chromosome I"/>
</dbReference>
<dbReference type="STRING" id="1070130.FVIR_GE00490"/>
<dbReference type="GO" id="GO:0008360">
    <property type="term" value="P:regulation of cell shape"/>
    <property type="evidence" value="ECO:0007669"/>
    <property type="project" value="UniProtKB-KW"/>
</dbReference>
<dbReference type="KEGG" id="ged:FVIR_GE00490"/>
<keyword evidence="6 10" id="KW-0573">Peptidoglycan synthesis</keyword>
<evidence type="ECO:0000259" key="12">
    <source>
        <dbReference type="Pfam" id="PF04101"/>
    </source>
</evidence>
<dbReference type="PATRIC" id="fig|1070130.3.peg.819"/>
<keyword evidence="3 10" id="KW-0328">Glycosyltransferase</keyword>
<dbReference type="EMBL" id="LN999832">
    <property type="protein sequence ID" value="CUX96330.1"/>
    <property type="molecule type" value="Genomic_DNA"/>
</dbReference>
<comment type="pathway">
    <text evidence="10">Cell wall biogenesis; peptidoglycan biosynthesis.</text>
</comment>
<dbReference type="NCBIfam" id="TIGR01133">
    <property type="entry name" value="murG"/>
    <property type="match status" value="1"/>
</dbReference>
<comment type="function">
    <text evidence="10">Cell wall formation. Catalyzes the transfer of a GlcNAc subunit on undecaprenyl-pyrophosphoryl-MurNAc-pentapeptide (lipid intermediate I) to form undecaprenyl-pyrophosphoryl-MurNAc-(pentapeptide)GlcNAc (lipid intermediate II).</text>
</comment>
<proteinExistence type="inferred from homology"/>
<keyword evidence="1 10" id="KW-1003">Cell membrane</keyword>
<feature type="binding site" evidence="10">
    <location>
        <position position="130"/>
    </location>
    <ligand>
        <name>UDP-N-acetyl-alpha-D-glucosamine</name>
        <dbReference type="ChEBI" id="CHEBI:57705"/>
    </ligand>
</feature>
<dbReference type="HAMAP" id="MF_00033">
    <property type="entry name" value="MurG"/>
    <property type="match status" value="1"/>
</dbReference>
<keyword evidence="9 10" id="KW-0961">Cell wall biogenesis/degradation</keyword>
<dbReference type="InterPro" id="IPR007235">
    <property type="entry name" value="Glyco_trans_28_C"/>
</dbReference>
<reference evidence="14" key="1">
    <citation type="submission" date="2016-01" db="EMBL/GenBank/DDBJ databases">
        <authorList>
            <person name="Husnik F."/>
        </authorList>
    </citation>
    <scope>NUCLEOTIDE SEQUENCE [LARGE SCALE GENOMIC DNA]</scope>
</reference>
<evidence type="ECO:0000313" key="14">
    <source>
        <dbReference type="Proteomes" id="UP000095665"/>
    </source>
</evidence>
<evidence type="ECO:0000256" key="9">
    <source>
        <dbReference type="ARBA" id="ARBA00023316"/>
    </source>
</evidence>
<evidence type="ECO:0000256" key="1">
    <source>
        <dbReference type="ARBA" id="ARBA00022475"/>
    </source>
</evidence>
<keyword evidence="2 10" id="KW-0132">Cell division</keyword>
<dbReference type="GO" id="GO:0051991">
    <property type="term" value="F:UDP-N-acetyl-D-glucosamine:N-acetylmuramoyl-L-alanyl-D-glutamyl-meso-2,6-diaminopimelyl-D-alanyl-D-alanine-diphosphoundecaprenol 4-beta-N-acetylglucosaminlytransferase activity"/>
    <property type="evidence" value="ECO:0007669"/>
    <property type="project" value="RHEA"/>
</dbReference>
<dbReference type="CDD" id="cd03785">
    <property type="entry name" value="GT28_MurG"/>
    <property type="match status" value="1"/>
</dbReference>
<evidence type="ECO:0000313" key="13">
    <source>
        <dbReference type="EMBL" id="CUX96330.1"/>
    </source>
</evidence>
<comment type="catalytic activity">
    <reaction evidence="10">
        <text>di-trans,octa-cis-undecaprenyl diphospho-N-acetyl-alpha-D-muramoyl-L-alanyl-D-glutamyl-meso-2,6-diaminopimeloyl-D-alanyl-D-alanine + UDP-N-acetyl-alpha-D-glucosamine = di-trans,octa-cis-undecaprenyl diphospho-[N-acetyl-alpha-D-glucosaminyl-(1-&gt;4)]-N-acetyl-alpha-D-muramoyl-L-alanyl-D-glutamyl-meso-2,6-diaminopimeloyl-D-alanyl-D-alanine + UDP + H(+)</text>
        <dbReference type="Rhea" id="RHEA:31227"/>
        <dbReference type="ChEBI" id="CHEBI:15378"/>
        <dbReference type="ChEBI" id="CHEBI:57705"/>
        <dbReference type="ChEBI" id="CHEBI:58223"/>
        <dbReference type="ChEBI" id="CHEBI:61387"/>
        <dbReference type="ChEBI" id="CHEBI:61388"/>
        <dbReference type="EC" id="2.4.1.227"/>
    </reaction>
</comment>
<feature type="binding site" evidence="10">
    <location>
        <position position="291"/>
    </location>
    <ligand>
        <name>UDP-N-acetyl-alpha-D-glucosamine</name>
        <dbReference type="ChEBI" id="CHEBI:57705"/>
    </ligand>
</feature>
<dbReference type="InterPro" id="IPR004276">
    <property type="entry name" value="GlycoTrans_28_N"/>
</dbReference>
<dbReference type="PANTHER" id="PTHR21015:SF22">
    <property type="entry name" value="GLYCOSYLTRANSFERASE"/>
    <property type="match status" value="1"/>
</dbReference>
<feature type="binding site" evidence="10">
    <location>
        <position position="194"/>
    </location>
    <ligand>
        <name>UDP-N-acetyl-alpha-D-glucosamine</name>
        <dbReference type="ChEBI" id="CHEBI:57705"/>
    </ligand>
</feature>
<dbReference type="GO" id="GO:0009252">
    <property type="term" value="P:peptidoglycan biosynthetic process"/>
    <property type="evidence" value="ECO:0007669"/>
    <property type="project" value="UniProtKB-UniRule"/>
</dbReference>
<feature type="binding site" evidence="10">
    <location>
        <position position="247"/>
    </location>
    <ligand>
        <name>UDP-N-acetyl-alpha-D-glucosamine</name>
        <dbReference type="ChEBI" id="CHEBI:57705"/>
    </ligand>
</feature>